<reference evidence="1" key="2">
    <citation type="submission" date="2020-05" db="UniProtKB">
        <authorList>
            <consortium name="EnsemblMetazoa"/>
        </authorList>
    </citation>
    <scope>IDENTIFICATION</scope>
    <source>
        <strain evidence="1">ACHKN1017</strain>
    </source>
</reference>
<protein>
    <submittedName>
        <fullName evidence="1">Uncharacterized protein</fullName>
    </submittedName>
</protein>
<evidence type="ECO:0000313" key="2">
    <source>
        <dbReference type="Proteomes" id="UP000075881"/>
    </source>
</evidence>
<evidence type="ECO:0000313" key="1">
    <source>
        <dbReference type="EnsemblMetazoa" id="ACHR014352-PA"/>
    </source>
</evidence>
<organism evidence="1 2">
    <name type="scientific">Anopheles christyi</name>
    <dbReference type="NCBI Taxonomy" id="43041"/>
    <lineage>
        <taxon>Eukaryota</taxon>
        <taxon>Metazoa</taxon>
        <taxon>Ecdysozoa</taxon>
        <taxon>Arthropoda</taxon>
        <taxon>Hexapoda</taxon>
        <taxon>Insecta</taxon>
        <taxon>Pterygota</taxon>
        <taxon>Neoptera</taxon>
        <taxon>Endopterygota</taxon>
        <taxon>Diptera</taxon>
        <taxon>Nematocera</taxon>
        <taxon>Culicoidea</taxon>
        <taxon>Culicidae</taxon>
        <taxon>Anophelinae</taxon>
        <taxon>Anopheles</taxon>
    </lineage>
</organism>
<dbReference type="VEuPathDB" id="VectorBase:ACHR014352"/>
<keyword evidence="2" id="KW-1185">Reference proteome</keyword>
<dbReference type="AlphaFoldDB" id="A0A182KIU2"/>
<proteinExistence type="predicted"/>
<reference evidence="2" key="1">
    <citation type="submission" date="2013-03" db="EMBL/GenBank/DDBJ databases">
        <title>The Genome Sequence of Anopheles christyi ACHKN1017.</title>
        <authorList>
            <consortium name="The Broad Institute Genomics Platform"/>
            <person name="Neafsey D.E."/>
            <person name="Besansky N."/>
            <person name="Walker B."/>
            <person name="Young S.K."/>
            <person name="Zeng Q."/>
            <person name="Gargeya S."/>
            <person name="Fitzgerald M."/>
            <person name="Haas B."/>
            <person name="Abouelleil A."/>
            <person name="Allen A.W."/>
            <person name="Alvarado L."/>
            <person name="Arachchi H.M."/>
            <person name="Berlin A.M."/>
            <person name="Chapman S.B."/>
            <person name="Gainer-Dewar J."/>
            <person name="Goldberg J."/>
            <person name="Griggs A."/>
            <person name="Gujja S."/>
            <person name="Hansen M."/>
            <person name="Howarth C."/>
            <person name="Imamovic A."/>
            <person name="Ireland A."/>
            <person name="Larimer J."/>
            <person name="McCowan C."/>
            <person name="Murphy C."/>
            <person name="Pearson M."/>
            <person name="Poon T.W."/>
            <person name="Priest M."/>
            <person name="Roberts A."/>
            <person name="Saif S."/>
            <person name="Shea T."/>
            <person name="Sisk P."/>
            <person name="Sykes S."/>
            <person name="Wortman J."/>
            <person name="Nusbaum C."/>
            <person name="Birren B."/>
        </authorList>
    </citation>
    <scope>NUCLEOTIDE SEQUENCE [LARGE SCALE GENOMIC DNA]</scope>
    <source>
        <strain evidence="2">ACHKN1017</strain>
    </source>
</reference>
<name>A0A182KIU2_9DIPT</name>
<accession>A0A182KIU2</accession>
<sequence>MMTGGGTTTVGTAASTAARVFLLLDALLKVHLGVALLLVRAGKLAATDVTGERFLAGVCADVRRQVVGAAEGAHADPTLERFLSRVNPDMSGQLVRARESPVTVFYRAGVRALVNGRLAWPVRVLPWLHRYQLQGHRALLVDLRQYLVSLAGGLIILGQLDGILGLLGGLCRRQATELARIGRAGVRCGIWFLFRNDGSHRDGRGRGSGQYDRTVLWAADVRVDRRIQPLVLLAHLLAQPLTLPAIPVHILTLLLLLHIERPDAAVVARRLLQDDVRTVHV</sequence>
<dbReference type="Proteomes" id="UP000075881">
    <property type="component" value="Unassembled WGS sequence"/>
</dbReference>
<dbReference type="EnsemblMetazoa" id="ACHR014352-RA">
    <property type="protein sequence ID" value="ACHR014352-PA"/>
    <property type="gene ID" value="ACHR014352"/>
</dbReference>